<reference evidence="2 3" key="1">
    <citation type="submission" date="2019-09" db="EMBL/GenBank/DDBJ databases">
        <title>Serinicoccus pratensis sp. nov., isolated from meadow soil.</title>
        <authorList>
            <person name="Zhang W."/>
        </authorList>
    </citation>
    <scope>NUCLEOTIDE SEQUENCE [LARGE SCALE GENOMIC DNA]</scope>
    <source>
        <strain evidence="2 3">W204</strain>
    </source>
</reference>
<evidence type="ECO:0000313" key="2">
    <source>
        <dbReference type="EMBL" id="QFG69385.1"/>
    </source>
</evidence>
<feature type="transmembrane region" description="Helical" evidence="1">
    <location>
        <begin position="9"/>
        <end position="31"/>
    </location>
</feature>
<dbReference type="RefSeq" id="WP_158061759.1">
    <property type="nucleotide sequence ID" value="NZ_CP044427.1"/>
</dbReference>
<dbReference type="Proteomes" id="UP000326546">
    <property type="component" value="Chromosome"/>
</dbReference>
<dbReference type="EMBL" id="CP044427">
    <property type="protein sequence ID" value="QFG69385.1"/>
    <property type="molecule type" value="Genomic_DNA"/>
</dbReference>
<keyword evidence="1" id="KW-0472">Membrane</keyword>
<feature type="transmembrane region" description="Helical" evidence="1">
    <location>
        <begin position="95"/>
        <end position="118"/>
    </location>
</feature>
<organism evidence="2 3">
    <name type="scientific">Ornithinimicrobium pratense</name>
    <dbReference type="NCBI Taxonomy" id="2593973"/>
    <lineage>
        <taxon>Bacteria</taxon>
        <taxon>Bacillati</taxon>
        <taxon>Actinomycetota</taxon>
        <taxon>Actinomycetes</taxon>
        <taxon>Micrococcales</taxon>
        <taxon>Ornithinimicrobiaceae</taxon>
        <taxon>Ornithinimicrobium</taxon>
    </lineage>
</organism>
<evidence type="ECO:0000256" key="1">
    <source>
        <dbReference type="SAM" id="Phobius"/>
    </source>
</evidence>
<accession>A0A5J6V6H6</accession>
<keyword evidence="3" id="KW-1185">Reference proteome</keyword>
<sequence length="437" mass="43994">MMGDRAYRIYLGVLLTGVVLGPAVWTALVALDTPGVLALLGAPAARTLALVSVPVAALAALLIGRTRGPVVLSPFRTHLVAHGPCPRRRSLRRTFWAAAALPVGAFSLLAILPVAALARTGEMAGWAVLGVPVLGALAGVLVAVCWLAGQVLAGSGWPARVTVPSVPRLLDALSGPELLEQARRWQAATMALGAGEASAAVATYRPVPPRPRPGQALRARSASMPILFLTRDLIAALRMPGRLLTGTVAIVLGVVVAGTTTLLPGGLWWLAIALGSGLGYLGLGVLTDGIRHAVEAGAAPVLYGVGDLQLVGLHALLPLAAACVLGAVGLLLSTLLGGAAWSSGLGLGALVLAVAVRIYDAAKPPMPVIVHTPVPTAAGDASGLVVALWQVDALLIATLIPVLVGGLVIAHGAGSAGLLLVATALVLAAARRRLAAA</sequence>
<keyword evidence="1" id="KW-1133">Transmembrane helix</keyword>
<feature type="transmembrane region" description="Helical" evidence="1">
    <location>
        <begin position="338"/>
        <end position="360"/>
    </location>
</feature>
<gene>
    <name evidence="2" type="ORF">FY030_12310</name>
</gene>
<feature type="transmembrane region" description="Helical" evidence="1">
    <location>
        <begin position="243"/>
        <end position="262"/>
    </location>
</feature>
<feature type="transmembrane region" description="Helical" evidence="1">
    <location>
        <begin position="268"/>
        <end position="287"/>
    </location>
</feature>
<feature type="transmembrane region" description="Helical" evidence="1">
    <location>
        <begin position="308"/>
        <end position="332"/>
    </location>
</feature>
<dbReference type="AlphaFoldDB" id="A0A5J6V6H6"/>
<dbReference type="OrthoDB" id="5126550at2"/>
<feature type="transmembrane region" description="Helical" evidence="1">
    <location>
        <begin position="43"/>
        <end position="63"/>
    </location>
</feature>
<protein>
    <submittedName>
        <fullName evidence="2">Uncharacterized protein</fullName>
    </submittedName>
</protein>
<feature type="transmembrane region" description="Helical" evidence="1">
    <location>
        <begin position="381"/>
        <end position="403"/>
    </location>
</feature>
<keyword evidence="1" id="KW-0812">Transmembrane</keyword>
<feature type="transmembrane region" description="Helical" evidence="1">
    <location>
        <begin position="409"/>
        <end position="430"/>
    </location>
</feature>
<feature type="transmembrane region" description="Helical" evidence="1">
    <location>
        <begin position="124"/>
        <end position="148"/>
    </location>
</feature>
<evidence type="ECO:0000313" key="3">
    <source>
        <dbReference type="Proteomes" id="UP000326546"/>
    </source>
</evidence>
<name>A0A5J6V6H6_9MICO</name>
<dbReference type="KEGG" id="serw:FY030_12310"/>
<proteinExistence type="predicted"/>